<evidence type="ECO:0000256" key="1">
    <source>
        <dbReference type="SAM" id="MobiDB-lite"/>
    </source>
</evidence>
<organism evidence="2 3">
    <name type="scientific">Canna indica</name>
    <name type="common">Indian-shot</name>
    <dbReference type="NCBI Taxonomy" id="4628"/>
    <lineage>
        <taxon>Eukaryota</taxon>
        <taxon>Viridiplantae</taxon>
        <taxon>Streptophyta</taxon>
        <taxon>Embryophyta</taxon>
        <taxon>Tracheophyta</taxon>
        <taxon>Spermatophyta</taxon>
        <taxon>Magnoliopsida</taxon>
        <taxon>Liliopsida</taxon>
        <taxon>Zingiberales</taxon>
        <taxon>Cannaceae</taxon>
        <taxon>Canna</taxon>
    </lineage>
</organism>
<protein>
    <submittedName>
        <fullName evidence="2">Uncharacterized protein</fullName>
    </submittedName>
</protein>
<evidence type="ECO:0000313" key="3">
    <source>
        <dbReference type="Proteomes" id="UP001327560"/>
    </source>
</evidence>
<gene>
    <name evidence="2" type="ORF">Cni_G26940</name>
</gene>
<keyword evidence="3" id="KW-1185">Reference proteome</keyword>
<feature type="compositionally biased region" description="Basic and acidic residues" evidence="1">
    <location>
        <begin position="72"/>
        <end position="91"/>
    </location>
</feature>
<evidence type="ECO:0000313" key="2">
    <source>
        <dbReference type="EMBL" id="WOL18147.1"/>
    </source>
</evidence>
<name>A0AAQ3KZZ0_9LILI</name>
<dbReference type="Proteomes" id="UP001327560">
    <property type="component" value="Chromosome 8"/>
</dbReference>
<reference evidence="2 3" key="1">
    <citation type="submission" date="2023-10" db="EMBL/GenBank/DDBJ databases">
        <title>Chromosome-scale genome assembly provides insights into flower coloration mechanisms of Canna indica.</title>
        <authorList>
            <person name="Li C."/>
        </authorList>
    </citation>
    <scope>NUCLEOTIDE SEQUENCE [LARGE SCALE GENOMIC DNA]</scope>
    <source>
        <tissue evidence="2">Flower</tissue>
    </source>
</reference>
<sequence length="91" mass="10318">MDANRVVRMMTEGSGRWTWTEERHVSFLNWLEESLVWGSDFDGAGAELNRLLPDSATESNRDAQRRPAGVRFADRETNSGRSDLPRDSCST</sequence>
<dbReference type="AlphaFoldDB" id="A0AAQ3KZZ0"/>
<proteinExistence type="predicted"/>
<feature type="region of interest" description="Disordered" evidence="1">
    <location>
        <begin position="52"/>
        <end position="91"/>
    </location>
</feature>
<dbReference type="EMBL" id="CP136897">
    <property type="protein sequence ID" value="WOL18147.1"/>
    <property type="molecule type" value="Genomic_DNA"/>
</dbReference>
<accession>A0AAQ3KZZ0</accession>